<protein>
    <submittedName>
        <fullName evidence="1">Uncharacterized protein</fullName>
    </submittedName>
</protein>
<organism evidence="1 2">
    <name type="scientific">Symbiodinium microadriaticum</name>
    <name type="common">Dinoflagellate</name>
    <name type="synonym">Zooxanthella microadriatica</name>
    <dbReference type="NCBI Taxonomy" id="2951"/>
    <lineage>
        <taxon>Eukaryota</taxon>
        <taxon>Sar</taxon>
        <taxon>Alveolata</taxon>
        <taxon>Dinophyceae</taxon>
        <taxon>Suessiales</taxon>
        <taxon>Symbiodiniaceae</taxon>
        <taxon>Symbiodinium</taxon>
    </lineage>
</organism>
<gene>
    <name evidence="1" type="ORF">AK812_SmicGene28891</name>
</gene>
<proteinExistence type="predicted"/>
<accession>A0A1Q9D378</accession>
<dbReference type="Proteomes" id="UP000186817">
    <property type="component" value="Unassembled WGS sequence"/>
</dbReference>
<evidence type="ECO:0000313" key="1">
    <source>
        <dbReference type="EMBL" id="OLP89638.1"/>
    </source>
</evidence>
<comment type="caution">
    <text evidence="1">The sequence shown here is derived from an EMBL/GenBank/DDBJ whole genome shotgun (WGS) entry which is preliminary data.</text>
</comment>
<reference evidence="1 2" key="1">
    <citation type="submission" date="2016-02" db="EMBL/GenBank/DDBJ databases">
        <title>Genome analysis of coral dinoflagellate symbionts highlights evolutionary adaptations to a symbiotic lifestyle.</title>
        <authorList>
            <person name="Aranda M."/>
            <person name="Li Y."/>
            <person name="Liew Y.J."/>
            <person name="Baumgarten S."/>
            <person name="Simakov O."/>
            <person name="Wilson M."/>
            <person name="Piel J."/>
            <person name="Ashoor H."/>
            <person name="Bougouffa S."/>
            <person name="Bajic V.B."/>
            <person name="Ryu T."/>
            <person name="Ravasi T."/>
            <person name="Bayer T."/>
            <person name="Micklem G."/>
            <person name="Kim H."/>
            <person name="Bhak J."/>
            <person name="Lajeunesse T.C."/>
            <person name="Voolstra C.R."/>
        </authorList>
    </citation>
    <scope>NUCLEOTIDE SEQUENCE [LARGE SCALE GENOMIC DNA]</scope>
    <source>
        <strain evidence="1 2">CCMP2467</strain>
    </source>
</reference>
<keyword evidence="2" id="KW-1185">Reference proteome</keyword>
<evidence type="ECO:0000313" key="2">
    <source>
        <dbReference type="Proteomes" id="UP000186817"/>
    </source>
</evidence>
<sequence>MEHLIAEVMLKDNMRVNEVIKAIHSDSQAALAVCRTAAGSWRTTHLRIRGSLIRELLEQADWTAHHVDGRVMPTELGAKALSADRFLAAKVSTAKSEPIKKLFLAVRQRLSLRRRTSQSCHLFLSAYNFPGNASAGNCCPRPYGAPGRDESDR</sequence>
<dbReference type="OrthoDB" id="437812at2759"/>
<name>A0A1Q9D378_SYMMI</name>
<dbReference type="AlphaFoldDB" id="A0A1Q9D378"/>
<dbReference type="EMBL" id="LSRX01000751">
    <property type="protein sequence ID" value="OLP89638.1"/>
    <property type="molecule type" value="Genomic_DNA"/>
</dbReference>